<evidence type="ECO:0000256" key="5">
    <source>
        <dbReference type="ARBA" id="ARBA00023136"/>
    </source>
</evidence>
<dbReference type="InterPro" id="IPR051447">
    <property type="entry name" value="Lipoprotein-release_system"/>
</dbReference>
<evidence type="ECO:0000256" key="3">
    <source>
        <dbReference type="ARBA" id="ARBA00022692"/>
    </source>
</evidence>
<sequence>MHYELFIAIKYITSRKRQTFLSVGAIGIAVMMIVISQGFMAGFTEELYDTTVDELAHVTISPEDGNNYIHLYKNLINSVGKIEGVTGVSPYLTGEAIVKHKDDTQNVILKGIVPERETEVSQINRDIIKGNFSELKYTKNSIVVGDDLLPEINAKIGDVVDASFPDANPVSLKIVGVYDTGSDDDRDLIYTSLKTAQDFYGTSDVVNGVSLRIRNVNNDRKIADNIQKMGYEASGWTETNPEILRTIAIETMSNNIMLGLIVIIASFGVVSNLNMTVLEKKKEIGIFRAMGMGKSNIRLIFILESGILGLIGAVTGTIFGIIIALSIGNYPIPAGLYGGLTSIPVVVRPLDVTITVTAVFLLNLIAGVYPAHKAASLNPVEAISG</sequence>
<evidence type="ECO:0000259" key="8">
    <source>
        <dbReference type="Pfam" id="PF12704"/>
    </source>
</evidence>
<keyword evidence="3 6" id="KW-0812">Transmembrane</keyword>
<dbReference type="GO" id="GO:0098797">
    <property type="term" value="C:plasma membrane protein complex"/>
    <property type="evidence" value="ECO:0007669"/>
    <property type="project" value="TreeGrafter"/>
</dbReference>
<evidence type="ECO:0000256" key="4">
    <source>
        <dbReference type="ARBA" id="ARBA00022989"/>
    </source>
</evidence>
<dbReference type="OrthoDB" id="11469at2157"/>
<dbReference type="GO" id="GO:0044874">
    <property type="term" value="P:lipoprotein localization to outer membrane"/>
    <property type="evidence" value="ECO:0007669"/>
    <property type="project" value="TreeGrafter"/>
</dbReference>
<evidence type="ECO:0000313" key="9">
    <source>
        <dbReference type="EMBL" id="ADI73302.1"/>
    </source>
</evidence>
<dbReference type="InterPro" id="IPR003838">
    <property type="entry name" value="ABC3_permease_C"/>
</dbReference>
<dbReference type="AlphaFoldDB" id="D7E7W0"/>
<evidence type="ECO:0000256" key="1">
    <source>
        <dbReference type="ARBA" id="ARBA00004651"/>
    </source>
</evidence>
<keyword evidence="10" id="KW-1185">Reference proteome</keyword>
<reference evidence="9 10" key="1">
    <citation type="submission" date="2010-06" db="EMBL/GenBank/DDBJ databases">
        <title>Complete sequence chromosome of Methanohalobium evestigatum Z-7303.</title>
        <authorList>
            <consortium name="US DOE Joint Genome Institute"/>
            <person name="Lucas S."/>
            <person name="Copeland A."/>
            <person name="Lapidus A."/>
            <person name="Cheng J.-F."/>
            <person name="Bruce D."/>
            <person name="Goodwin L."/>
            <person name="Pitluck S."/>
            <person name="Saunders E."/>
            <person name="Detter J.C."/>
            <person name="Han C."/>
            <person name="Tapia R."/>
            <person name="Land M."/>
            <person name="Hauser L."/>
            <person name="Kyrpides N."/>
            <person name="Mikhailova N."/>
            <person name="Sieprawska-Lupa M."/>
            <person name="Whitman W.B."/>
            <person name="Anderson I."/>
            <person name="Woyke T."/>
        </authorList>
    </citation>
    <scope>NUCLEOTIDE SEQUENCE [LARGE SCALE GENOMIC DNA]</scope>
    <source>
        <strain evidence="10">ATCC BAA-1072 / DSM 3721 / NBRC 107634 / OCM 161 / Z-7303</strain>
    </source>
</reference>
<proteinExistence type="predicted"/>
<name>D7E7W0_METEZ</name>
<comment type="subcellular location">
    <subcellularLocation>
        <location evidence="1">Cell membrane</location>
        <topology evidence="1">Multi-pass membrane protein</topology>
    </subcellularLocation>
</comment>
<dbReference type="InterPro" id="IPR025857">
    <property type="entry name" value="MacB_PCD"/>
</dbReference>
<dbReference type="GeneID" id="9345998"/>
<keyword evidence="5 6" id="KW-0472">Membrane</keyword>
<feature type="domain" description="MacB-like periplasmic core" evidence="8">
    <location>
        <begin position="19"/>
        <end position="227"/>
    </location>
</feature>
<dbReference type="STRING" id="644295.Metev_0381"/>
<feature type="transmembrane region" description="Helical" evidence="6">
    <location>
        <begin position="256"/>
        <end position="278"/>
    </location>
</feature>
<keyword evidence="4 6" id="KW-1133">Transmembrane helix</keyword>
<dbReference type="KEGG" id="mev:Metev_0381"/>
<accession>D7E7W0</accession>
<evidence type="ECO:0000313" key="10">
    <source>
        <dbReference type="Proteomes" id="UP000000391"/>
    </source>
</evidence>
<evidence type="ECO:0000256" key="2">
    <source>
        <dbReference type="ARBA" id="ARBA00022475"/>
    </source>
</evidence>
<dbReference type="HOGENOM" id="CLU_000604_8_1_2"/>
<dbReference type="Pfam" id="PF12704">
    <property type="entry name" value="MacB_PCD"/>
    <property type="match status" value="1"/>
</dbReference>
<dbReference type="Pfam" id="PF02687">
    <property type="entry name" value="FtsX"/>
    <property type="match status" value="1"/>
</dbReference>
<evidence type="ECO:0000259" key="7">
    <source>
        <dbReference type="Pfam" id="PF02687"/>
    </source>
</evidence>
<dbReference type="PANTHER" id="PTHR30489">
    <property type="entry name" value="LIPOPROTEIN-RELEASING SYSTEM TRANSMEMBRANE PROTEIN LOLE"/>
    <property type="match status" value="1"/>
</dbReference>
<evidence type="ECO:0000256" key="6">
    <source>
        <dbReference type="SAM" id="Phobius"/>
    </source>
</evidence>
<gene>
    <name evidence="9" type="ordered locus">Metev_0381</name>
</gene>
<dbReference type="RefSeq" id="WP_013193870.1">
    <property type="nucleotide sequence ID" value="NC_014253.1"/>
</dbReference>
<keyword evidence="2" id="KW-1003">Cell membrane</keyword>
<feature type="transmembrane region" description="Helical" evidence="6">
    <location>
        <begin position="352"/>
        <end position="371"/>
    </location>
</feature>
<dbReference type="EMBL" id="CP002069">
    <property type="protein sequence ID" value="ADI73302.1"/>
    <property type="molecule type" value="Genomic_DNA"/>
</dbReference>
<evidence type="ECO:0008006" key="11">
    <source>
        <dbReference type="Google" id="ProtNLM"/>
    </source>
</evidence>
<dbReference type="PANTHER" id="PTHR30489:SF0">
    <property type="entry name" value="LIPOPROTEIN-RELEASING SYSTEM TRANSMEMBRANE PROTEIN LOLE"/>
    <property type="match status" value="1"/>
</dbReference>
<feature type="transmembrane region" description="Helical" evidence="6">
    <location>
        <begin position="20"/>
        <end position="40"/>
    </location>
</feature>
<organism evidence="9 10">
    <name type="scientific">Methanohalobium evestigatum (strain ATCC BAA-1072 / DSM 3721 / NBRC 107634 / OCM 161 / Z-7303)</name>
    <dbReference type="NCBI Taxonomy" id="644295"/>
    <lineage>
        <taxon>Archaea</taxon>
        <taxon>Methanobacteriati</taxon>
        <taxon>Methanobacteriota</taxon>
        <taxon>Stenosarchaea group</taxon>
        <taxon>Methanomicrobia</taxon>
        <taxon>Methanosarcinales</taxon>
        <taxon>Methanosarcinaceae</taxon>
        <taxon>Methanohalobium</taxon>
    </lineage>
</organism>
<dbReference type="Proteomes" id="UP000000391">
    <property type="component" value="Chromosome"/>
</dbReference>
<protein>
    <recommendedName>
        <fullName evidence="11">Lipoprotein releasing system, transmembrane protein, LolC/E family</fullName>
    </recommendedName>
</protein>
<feature type="transmembrane region" description="Helical" evidence="6">
    <location>
        <begin position="299"/>
        <end position="332"/>
    </location>
</feature>
<feature type="domain" description="ABC3 transporter permease C-terminal" evidence="7">
    <location>
        <begin position="255"/>
        <end position="379"/>
    </location>
</feature>